<protein>
    <recommendedName>
        <fullName evidence="7">Pseudouridine synthase</fullName>
        <ecNumber evidence="7">5.4.99.-</ecNumber>
    </recommendedName>
</protein>
<sequence>MKERLQKVLANLGLGSRREIEGWISEGRIRVNDEVAELGCQVDGTETVLLDGRRISIDSGEQERRVLIYYKPEGEITTRHDPEGRPTIFDSLPRINDGRWITVGRLDINTQGLLLVTNDGELAHRLMHPSHELEREYAVRVIGEFTDEMAENMKNGIEFEDGLSKFEEILWSGGTGANFWYHVTVKGGKNREVRRLWESQGLMVSRLIRIRYGNVELPKGLREGQFIDIDPEILKELVESVGLEHQRVTLDEKTERQRSKARRIGGSQLDRRRELNRDHRGSQDARRHDGDRPFNRDNNRGEGRSFDRDNNRDEGRPFNRDNNRGEGRPFNRDNNRGEGRPFNRDNNRGEGRPFNRDNNRGEGRSFNRDNNRGEGRPFNHDNNRGEGRSFNRDNNRGEGRPFNRDNNRGEGRPFNRDNNRGEGRPFNRDNNRGEGRPFNRDNNRGEGRPFNRDNNRGEGRSFDRDNNRGEGRPFNRDNNRGEGRSFNRDNNRGEGRSFNRDNNRGEGRPFNRDNNRGEGRPFNRDNNRGEGRPFNRDNNRGEGRSFGSQDSRRHNRDEKRTFNREDRFSPKRSRD</sequence>
<dbReference type="Pfam" id="PF23348">
    <property type="entry name" value="RDM3_C"/>
    <property type="match status" value="1"/>
</dbReference>
<dbReference type="NCBIfam" id="NF007976">
    <property type="entry name" value="PRK10700.1"/>
    <property type="match status" value="1"/>
</dbReference>
<dbReference type="Gene3D" id="3.10.290.10">
    <property type="entry name" value="RNA-binding S4 domain"/>
    <property type="match status" value="1"/>
</dbReference>
<reference evidence="10 11" key="1">
    <citation type="submission" date="2022-03" db="EMBL/GenBank/DDBJ databases">
        <title>Ignatzschineria rhizosphaerae HR5S32.</title>
        <authorList>
            <person name="Sun J.Q."/>
            <person name="Feng J.Y."/>
        </authorList>
    </citation>
    <scope>NUCLEOTIDE SEQUENCE [LARGE SCALE GENOMIC DNA]</scope>
    <source>
        <strain evidence="10 11">HR5S32</strain>
    </source>
</reference>
<proteinExistence type="inferred from homology"/>
<evidence type="ECO:0000259" key="9">
    <source>
        <dbReference type="SMART" id="SM00363"/>
    </source>
</evidence>
<comment type="similarity">
    <text evidence="1 7">Belongs to the pseudouridine synthase RsuA family.</text>
</comment>
<evidence type="ECO:0000256" key="7">
    <source>
        <dbReference type="RuleBase" id="RU003887"/>
    </source>
</evidence>
<evidence type="ECO:0000313" key="11">
    <source>
        <dbReference type="Proteomes" id="UP000829542"/>
    </source>
</evidence>
<evidence type="ECO:0000313" key="10">
    <source>
        <dbReference type="EMBL" id="UNM96455.1"/>
    </source>
</evidence>
<dbReference type="CDD" id="cd02556">
    <property type="entry name" value="PseudoU_synth_RluB"/>
    <property type="match status" value="1"/>
</dbReference>
<dbReference type="InterPro" id="IPR036986">
    <property type="entry name" value="S4_RNA-bd_sf"/>
</dbReference>
<dbReference type="EMBL" id="CP093379">
    <property type="protein sequence ID" value="UNM96455.1"/>
    <property type="molecule type" value="Genomic_DNA"/>
</dbReference>
<keyword evidence="11" id="KW-1185">Reference proteome</keyword>
<dbReference type="EC" id="5.4.99.-" evidence="7"/>
<dbReference type="Pfam" id="PF00849">
    <property type="entry name" value="PseudoU_synth_2"/>
    <property type="match status" value="1"/>
</dbReference>
<dbReference type="RefSeq" id="WP_242150074.1">
    <property type="nucleotide sequence ID" value="NZ_CP093379.1"/>
</dbReference>
<evidence type="ECO:0000256" key="6">
    <source>
        <dbReference type="PROSITE-ProRule" id="PRU00182"/>
    </source>
</evidence>
<evidence type="ECO:0000256" key="4">
    <source>
        <dbReference type="ARBA" id="ARBA00036944"/>
    </source>
</evidence>
<dbReference type="InterPro" id="IPR000748">
    <property type="entry name" value="PsdUridine_synth_RsuA/RluB/E/F"/>
</dbReference>
<dbReference type="InterPro" id="IPR057584">
    <property type="entry name" value="RDM3_C"/>
</dbReference>
<accession>A0ABY3X2E7</accession>
<comment type="catalytic activity">
    <reaction evidence="4">
        <text>uridine(2605) in 23S rRNA = pseudouridine(2605) in 23S rRNA</text>
        <dbReference type="Rhea" id="RHEA:42520"/>
        <dbReference type="Rhea" id="RHEA-COMP:10095"/>
        <dbReference type="Rhea" id="RHEA-COMP:10096"/>
        <dbReference type="ChEBI" id="CHEBI:65314"/>
        <dbReference type="ChEBI" id="CHEBI:65315"/>
        <dbReference type="EC" id="5.4.99.22"/>
    </reaction>
</comment>
<dbReference type="InterPro" id="IPR042092">
    <property type="entry name" value="PsdUridine_s_RsuA/RluB/E/F_cat"/>
</dbReference>
<feature type="compositionally biased region" description="Basic and acidic residues" evidence="8">
    <location>
        <begin position="269"/>
        <end position="543"/>
    </location>
</feature>
<feature type="region of interest" description="Disordered" evidence="8">
    <location>
        <begin position="251"/>
        <end position="575"/>
    </location>
</feature>
<organism evidence="10 11">
    <name type="scientific">Ignatzschineria rhizosphaerae</name>
    <dbReference type="NCBI Taxonomy" id="2923279"/>
    <lineage>
        <taxon>Bacteria</taxon>
        <taxon>Pseudomonadati</taxon>
        <taxon>Pseudomonadota</taxon>
        <taxon>Gammaproteobacteria</taxon>
        <taxon>Cardiobacteriales</taxon>
        <taxon>Ignatzschineriaceae</taxon>
        <taxon>Ignatzschineria</taxon>
    </lineage>
</organism>
<dbReference type="Proteomes" id="UP000829542">
    <property type="component" value="Chromosome"/>
</dbReference>
<dbReference type="CDD" id="cd00165">
    <property type="entry name" value="S4"/>
    <property type="match status" value="1"/>
</dbReference>
<dbReference type="PANTHER" id="PTHR47683">
    <property type="entry name" value="PSEUDOURIDINE SYNTHASE FAMILY PROTEIN-RELATED"/>
    <property type="match status" value="1"/>
</dbReference>
<dbReference type="PANTHER" id="PTHR47683:SF3">
    <property type="entry name" value="RIBOSOMAL LARGE SUBUNIT PSEUDOURIDINE SYNTHASE B"/>
    <property type="match status" value="1"/>
</dbReference>
<comment type="function">
    <text evidence="5">Responsible for synthesis of pseudouridine from uracil-2605 in 23S ribosomal RNA.</text>
</comment>
<dbReference type="PROSITE" id="PS50889">
    <property type="entry name" value="S4"/>
    <property type="match status" value="1"/>
</dbReference>
<dbReference type="SUPFAM" id="SSF55120">
    <property type="entry name" value="Pseudouridine synthase"/>
    <property type="match status" value="1"/>
</dbReference>
<evidence type="ECO:0000256" key="3">
    <source>
        <dbReference type="ARBA" id="ARBA00023235"/>
    </source>
</evidence>
<gene>
    <name evidence="10" type="ORF">MMG00_00875</name>
</gene>
<dbReference type="SMART" id="SM00363">
    <property type="entry name" value="S4"/>
    <property type="match status" value="1"/>
</dbReference>
<dbReference type="NCBIfam" id="TIGR00093">
    <property type="entry name" value="pseudouridine synthase"/>
    <property type="match status" value="1"/>
</dbReference>
<dbReference type="Gene3D" id="3.30.70.1560">
    <property type="entry name" value="Alpha-L RNA-binding motif"/>
    <property type="match status" value="1"/>
</dbReference>
<feature type="domain" description="RNA-binding S4" evidence="9">
    <location>
        <begin position="3"/>
        <end position="61"/>
    </location>
</feature>
<evidence type="ECO:0000256" key="8">
    <source>
        <dbReference type="SAM" id="MobiDB-lite"/>
    </source>
</evidence>
<evidence type="ECO:0000256" key="2">
    <source>
        <dbReference type="ARBA" id="ARBA00022884"/>
    </source>
</evidence>
<dbReference type="Pfam" id="PF01479">
    <property type="entry name" value="S4"/>
    <property type="match status" value="1"/>
</dbReference>
<dbReference type="InterPro" id="IPR020094">
    <property type="entry name" value="TruA/RsuA/RluB/E/F_N"/>
</dbReference>
<dbReference type="Gene3D" id="3.30.70.580">
    <property type="entry name" value="Pseudouridine synthase I, catalytic domain, N-terminal subdomain"/>
    <property type="match status" value="1"/>
</dbReference>
<evidence type="ECO:0000256" key="1">
    <source>
        <dbReference type="ARBA" id="ARBA00008348"/>
    </source>
</evidence>
<dbReference type="InterPro" id="IPR002942">
    <property type="entry name" value="S4_RNA-bd"/>
</dbReference>
<dbReference type="InterPro" id="IPR020103">
    <property type="entry name" value="PsdUridine_synth_cat_dom_sf"/>
</dbReference>
<name>A0ABY3X2E7_9GAMM</name>
<dbReference type="InterPro" id="IPR018496">
    <property type="entry name" value="PsdUridine_synth_RsuA/RluB_CS"/>
</dbReference>
<dbReference type="InterPro" id="IPR050343">
    <property type="entry name" value="RsuA_PseudoU_synthase"/>
</dbReference>
<dbReference type="SUPFAM" id="SSF55174">
    <property type="entry name" value="Alpha-L RNA-binding motif"/>
    <property type="match status" value="1"/>
</dbReference>
<keyword evidence="3 7" id="KW-0413">Isomerase</keyword>
<dbReference type="InterPro" id="IPR006145">
    <property type="entry name" value="PsdUridine_synth_RsuA/RluA"/>
</dbReference>
<evidence type="ECO:0000256" key="5">
    <source>
        <dbReference type="ARBA" id="ARBA00037383"/>
    </source>
</evidence>
<feature type="compositionally biased region" description="Basic and acidic residues" evidence="8">
    <location>
        <begin position="550"/>
        <end position="569"/>
    </location>
</feature>
<keyword evidence="2 6" id="KW-0694">RNA-binding</keyword>
<dbReference type="PROSITE" id="PS01149">
    <property type="entry name" value="PSI_RSU"/>
    <property type="match status" value="1"/>
</dbReference>